<feature type="non-terminal residue" evidence="2">
    <location>
        <position position="356"/>
    </location>
</feature>
<proteinExistence type="predicted"/>
<sequence>MGKHKKVESAEGNTFEIAGKDNFEKPTKEEVSFREGGGIPQFECSACQNFESGFCRLLKLAVEPGDICDAFVENFKDGRKSNVKAQTEVLMRTVEVPLFISRVSIDRQTGERRWYATASGIEKDLYKERMSVELYKDFINRIETRELAPEQFVSEAWTGGLPYLGIAHYLDLDGYGIIGPTDQVYIDGKILKMRGRFDSSELANKAYEAIQEDIKNGTDQNERIRVSIAFIDWSHNHEGVGSFVRESLSQICPHCEEGVGEKIYMAGQLVHLALTRRPAYLDTDIALEERAMENKSSQKEDAASIVGEELAEKLEERKALTQRASLEDVADGAIVIKDKHGDPEDYDEDEDEDEEK</sequence>
<evidence type="ECO:0000256" key="1">
    <source>
        <dbReference type="SAM" id="MobiDB-lite"/>
    </source>
</evidence>
<evidence type="ECO:0000313" key="2">
    <source>
        <dbReference type="EMBL" id="KKL05482.1"/>
    </source>
</evidence>
<organism evidence="2">
    <name type="scientific">marine sediment metagenome</name>
    <dbReference type="NCBI Taxonomy" id="412755"/>
    <lineage>
        <taxon>unclassified sequences</taxon>
        <taxon>metagenomes</taxon>
        <taxon>ecological metagenomes</taxon>
    </lineage>
</organism>
<gene>
    <name evidence="2" type="ORF">LCGC14_2605600</name>
</gene>
<dbReference type="EMBL" id="LAZR01044097">
    <property type="protein sequence ID" value="KKL05482.1"/>
    <property type="molecule type" value="Genomic_DNA"/>
</dbReference>
<comment type="caution">
    <text evidence="2">The sequence shown here is derived from an EMBL/GenBank/DDBJ whole genome shotgun (WGS) entry which is preliminary data.</text>
</comment>
<feature type="region of interest" description="Disordered" evidence="1">
    <location>
        <begin position="331"/>
        <end position="356"/>
    </location>
</feature>
<name>A0A0F9AV68_9ZZZZ</name>
<dbReference type="AlphaFoldDB" id="A0A0F9AV68"/>
<protein>
    <submittedName>
        <fullName evidence="2">Uncharacterized protein</fullName>
    </submittedName>
</protein>
<accession>A0A0F9AV68</accession>
<reference evidence="2" key="1">
    <citation type="journal article" date="2015" name="Nature">
        <title>Complex archaea that bridge the gap between prokaryotes and eukaryotes.</title>
        <authorList>
            <person name="Spang A."/>
            <person name="Saw J.H."/>
            <person name="Jorgensen S.L."/>
            <person name="Zaremba-Niedzwiedzka K."/>
            <person name="Martijn J."/>
            <person name="Lind A.E."/>
            <person name="van Eijk R."/>
            <person name="Schleper C."/>
            <person name="Guy L."/>
            <person name="Ettema T.J."/>
        </authorList>
    </citation>
    <scope>NUCLEOTIDE SEQUENCE</scope>
</reference>
<feature type="compositionally biased region" description="Acidic residues" evidence="1">
    <location>
        <begin position="344"/>
        <end position="356"/>
    </location>
</feature>